<comment type="caution">
    <text evidence="2">The sequence shown here is derived from an EMBL/GenBank/DDBJ whole genome shotgun (WGS) entry which is preliminary data.</text>
</comment>
<evidence type="ECO:0000313" key="3">
    <source>
        <dbReference type="Proteomes" id="UP001209878"/>
    </source>
</evidence>
<sequence>QLEDQIFRCLQKASERKANTIAFPTIGCGSLCYNPLDVVRCIDQASRRHGSDYSCHLSKVSTWFFYTSLVIICAYDGQLHQEFEHLVGLIGHSTTEMDEDDNLEDDDEM</sequence>
<dbReference type="SUPFAM" id="SSF52949">
    <property type="entry name" value="Macro domain-like"/>
    <property type="match status" value="1"/>
</dbReference>
<dbReference type="Pfam" id="PF01661">
    <property type="entry name" value="Macro"/>
    <property type="match status" value="1"/>
</dbReference>
<proteinExistence type="predicted"/>
<keyword evidence="3" id="KW-1185">Reference proteome</keyword>
<protein>
    <recommendedName>
        <fullName evidence="1">Macro domain-containing protein</fullName>
    </recommendedName>
</protein>
<dbReference type="InterPro" id="IPR043472">
    <property type="entry name" value="Macro_dom-like"/>
</dbReference>
<name>A0AAD9UH10_RIDPI</name>
<evidence type="ECO:0000313" key="2">
    <source>
        <dbReference type="EMBL" id="KAK2188856.1"/>
    </source>
</evidence>
<organism evidence="2 3">
    <name type="scientific">Ridgeia piscesae</name>
    <name type="common">Tubeworm</name>
    <dbReference type="NCBI Taxonomy" id="27915"/>
    <lineage>
        <taxon>Eukaryota</taxon>
        <taxon>Metazoa</taxon>
        <taxon>Spiralia</taxon>
        <taxon>Lophotrochozoa</taxon>
        <taxon>Annelida</taxon>
        <taxon>Polychaeta</taxon>
        <taxon>Sedentaria</taxon>
        <taxon>Canalipalpata</taxon>
        <taxon>Sabellida</taxon>
        <taxon>Siboglinidae</taxon>
        <taxon>Ridgeia</taxon>
    </lineage>
</organism>
<gene>
    <name evidence="2" type="ORF">NP493_122g07037</name>
</gene>
<dbReference type="EMBL" id="JAODUO010000121">
    <property type="protein sequence ID" value="KAK2188856.1"/>
    <property type="molecule type" value="Genomic_DNA"/>
</dbReference>
<feature type="domain" description="Macro" evidence="1">
    <location>
        <begin position="1"/>
        <end position="41"/>
    </location>
</feature>
<dbReference type="InterPro" id="IPR002589">
    <property type="entry name" value="Macro_dom"/>
</dbReference>
<accession>A0AAD9UH10</accession>
<reference evidence="2" key="1">
    <citation type="journal article" date="2023" name="Mol. Biol. Evol.">
        <title>Third-Generation Sequencing Reveals the Adaptive Role of the Epigenome in Three Deep-Sea Polychaetes.</title>
        <authorList>
            <person name="Perez M."/>
            <person name="Aroh O."/>
            <person name="Sun Y."/>
            <person name="Lan Y."/>
            <person name="Juniper S.K."/>
            <person name="Young C.R."/>
            <person name="Angers B."/>
            <person name="Qian P.Y."/>
        </authorList>
    </citation>
    <scope>NUCLEOTIDE SEQUENCE</scope>
    <source>
        <strain evidence="2">R07B-5</strain>
    </source>
</reference>
<dbReference type="Gene3D" id="3.40.220.10">
    <property type="entry name" value="Leucine Aminopeptidase, subunit E, domain 1"/>
    <property type="match status" value="1"/>
</dbReference>
<dbReference type="AlphaFoldDB" id="A0AAD9UH10"/>
<dbReference type="Proteomes" id="UP001209878">
    <property type="component" value="Unassembled WGS sequence"/>
</dbReference>
<evidence type="ECO:0000259" key="1">
    <source>
        <dbReference type="Pfam" id="PF01661"/>
    </source>
</evidence>
<feature type="non-terminal residue" evidence="2">
    <location>
        <position position="1"/>
    </location>
</feature>